<feature type="region of interest" description="Disordered" evidence="1">
    <location>
        <begin position="107"/>
        <end position="199"/>
    </location>
</feature>
<dbReference type="InterPro" id="IPR036652">
    <property type="entry name" value="YjeF_N_dom_sf"/>
</dbReference>
<dbReference type="Proteomes" id="UP001157091">
    <property type="component" value="Unassembled WGS sequence"/>
</dbReference>
<comment type="caution">
    <text evidence="3">The sequence shown here is derived from an EMBL/GenBank/DDBJ whole genome shotgun (WGS) entry which is preliminary data.</text>
</comment>
<evidence type="ECO:0000313" key="4">
    <source>
        <dbReference type="Proteomes" id="UP001157091"/>
    </source>
</evidence>
<evidence type="ECO:0000313" key="3">
    <source>
        <dbReference type="EMBL" id="GMA22680.1"/>
    </source>
</evidence>
<organism evidence="3 4">
    <name type="scientific">Luteimicrobium album</name>
    <dbReference type="NCBI Taxonomy" id="1054550"/>
    <lineage>
        <taxon>Bacteria</taxon>
        <taxon>Bacillati</taxon>
        <taxon>Actinomycetota</taxon>
        <taxon>Actinomycetes</taxon>
        <taxon>Micrococcales</taxon>
        <taxon>Luteimicrobium</taxon>
    </lineage>
</organism>
<reference evidence="4" key="1">
    <citation type="journal article" date="2019" name="Int. J. Syst. Evol. Microbiol.">
        <title>The Global Catalogue of Microorganisms (GCM) 10K type strain sequencing project: providing services to taxonomists for standard genome sequencing and annotation.</title>
        <authorList>
            <consortium name="The Broad Institute Genomics Platform"/>
            <consortium name="The Broad Institute Genome Sequencing Center for Infectious Disease"/>
            <person name="Wu L."/>
            <person name="Ma J."/>
        </authorList>
    </citation>
    <scope>NUCLEOTIDE SEQUENCE [LARGE SCALE GENOMIC DNA]</scope>
    <source>
        <strain evidence="4">NBRC 106348</strain>
    </source>
</reference>
<dbReference type="PROSITE" id="PS51385">
    <property type="entry name" value="YJEF_N"/>
    <property type="match status" value="1"/>
</dbReference>
<accession>A0ABQ6HYR2</accession>
<dbReference type="InterPro" id="IPR004443">
    <property type="entry name" value="YjeF_N_dom"/>
</dbReference>
<dbReference type="Pfam" id="PF03853">
    <property type="entry name" value="YjeF_N"/>
    <property type="match status" value="1"/>
</dbReference>
<evidence type="ECO:0000256" key="1">
    <source>
        <dbReference type="SAM" id="MobiDB-lite"/>
    </source>
</evidence>
<evidence type="ECO:0000259" key="2">
    <source>
        <dbReference type="PROSITE" id="PS51385"/>
    </source>
</evidence>
<dbReference type="SUPFAM" id="SSF64153">
    <property type="entry name" value="YjeF N-terminal domain-like"/>
    <property type="match status" value="1"/>
</dbReference>
<sequence length="199" mass="20924">MIEAHTAAVVRAAEQPLLDAGVPLMERAAFALSRTVLRELESRRGRVVGARVVLLVGSGNNGGDALFAGAYLRRRGVAVTAYGTGSRVHDGGRDALLRAGGRFVDLSGDGASAEEGPRPGRRSTGRRPTRRRATRCSTRSSAPGRAAPCAGRERTSSGGWTTRSRALRGVRSSWPSTCRAASVSTTARSRDRPCAPTSP</sequence>
<feature type="compositionally biased region" description="Basic residues" evidence="1">
    <location>
        <begin position="119"/>
        <end position="134"/>
    </location>
</feature>
<dbReference type="Gene3D" id="3.40.50.10260">
    <property type="entry name" value="YjeF N-terminal domain"/>
    <property type="match status" value="1"/>
</dbReference>
<protein>
    <recommendedName>
        <fullName evidence="2">YjeF N-terminal domain-containing protein</fullName>
    </recommendedName>
</protein>
<gene>
    <name evidence="3" type="ORF">GCM10025864_04390</name>
</gene>
<name>A0ABQ6HYR2_9MICO</name>
<proteinExistence type="predicted"/>
<dbReference type="EMBL" id="BSUK01000001">
    <property type="protein sequence ID" value="GMA22680.1"/>
    <property type="molecule type" value="Genomic_DNA"/>
</dbReference>
<keyword evidence="4" id="KW-1185">Reference proteome</keyword>
<feature type="domain" description="YjeF N-terminal" evidence="2">
    <location>
        <begin position="10"/>
        <end position="199"/>
    </location>
</feature>